<evidence type="ECO:0000256" key="6">
    <source>
        <dbReference type="ARBA" id="ARBA00022882"/>
    </source>
</evidence>
<proteinExistence type="predicted"/>
<evidence type="ECO:0000256" key="13">
    <source>
        <dbReference type="SAM" id="Coils"/>
    </source>
</evidence>
<reference evidence="16 17" key="1">
    <citation type="submission" date="2024-04" db="EMBL/GenBank/DDBJ databases">
        <title>Phyllosticta paracitricarpa is synonymous to the EU quarantine fungus P. citricarpa based on phylogenomic analyses.</title>
        <authorList>
            <consortium name="Lawrence Berkeley National Laboratory"/>
            <person name="Van Ingen-Buijs V.A."/>
            <person name="Van Westerhoven A.C."/>
            <person name="Haridas S."/>
            <person name="Skiadas P."/>
            <person name="Martin F."/>
            <person name="Groenewald J.Z."/>
            <person name="Crous P.W."/>
            <person name="Seidl M.F."/>
        </authorList>
    </citation>
    <scope>NUCLEOTIDE SEQUENCE [LARGE SCALE GENOMIC DNA]</scope>
    <source>
        <strain evidence="16 17">CBS 123371</strain>
    </source>
</reference>
<accession>A0ABR1KC71</accession>
<keyword evidence="8 13" id="KW-0175">Coiled coil</keyword>
<evidence type="ECO:0000256" key="4">
    <source>
        <dbReference type="ARBA" id="ARBA00022475"/>
    </source>
</evidence>
<evidence type="ECO:0000256" key="2">
    <source>
        <dbReference type="ARBA" id="ARBA00015897"/>
    </source>
</evidence>
<dbReference type="Proteomes" id="UP001363622">
    <property type="component" value="Unassembled WGS sequence"/>
</dbReference>
<evidence type="ECO:0000313" key="16">
    <source>
        <dbReference type="EMBL" id="KAK7512072.1"/>
    </source>
</evidence>
<evidence type="ECO:0000256" key="7">
    <source>
        <dbReference type="ARBA" id="ARBA00022989"/>
    </source>
</evidence>
<dbReference type="InterPro" id="IPR005821">
    <property type="entry name" value="Ion_trans_dom"/>
</dbReference>
<evidence type="ECO:0000256" key="5">
    <source>
        <dbReference type="ARBA" id="ARBA00022692"/>
    </source>
</evidence>
<dbReference type="Gene3D" id="1.20.120.350">
    <property type="entry name" value="Voltage-gated potassium channels. Chain C"/>
    <property type="match status" value="1"/>
</dbReference>
<keyword evidence="10 14" id="KW-0472">Membrane</keyword>
<feature type="coiled-coil region" evidence="13">
    <location>
        <begin position="172"/>
        <end position="206"/>
    </location>
</feature>
<dbReference type="CDD" id="cd14686">
    <property type="entry name" value="bZIP"/>
    <property type="match status" value="1"/>
</dbReference>
<dbReference type="Pfam" id="PF00520">
    <property type="entry name" value="Ion_trans"/>
    <property type="match status" value="1"/>
</dbReference>
<evidence type="ECO:0000259" key="15">
    <source>
        <dbReference type="Pfam" id="PF00520"/>
    </source>
</evidence>
<feature type="transmembrane region" description="Helical" evidence="14">
    <location>
        <begin position="125"/>
        <end position="145"/>
    </location>
</feature>
<evidence type="ECO:0000256" key="1">
    <source>
        <dbReference type="ARBA" id="ARBA00004651"/>
    </source>
</evidence>
<evidence type="ECO:0000256" key="12">
    <source>
        <dbReference type="ARBA" id="ARBA00031989"/>
    </source>
</evidence>
<dbReference type="PANTHER" id="PTHR46480">
    <property type="entry name" value="F20B24.22"/>
    <property type="match status" value="1"/>
</dbReference>
<name>A0ABR1KC71_9PEZI</name>
<evidence type="ECO:0000256" key="14">
    <source>
        <dbReference type="SAM" id="Phobius"/>
    </source>
</evidence>
<dbReference type="InterPro" id="IPR031846">
    <property type="entry name" value="Hvcn1"/>
</dbReference>
<evidence type="ECO:0000256" key="10">
    <source>
        <dbReference type="ARBA" id="ARBA00023136"/>
    </source>
</evidence>
<evidence type="ECO:0000256" key="11">
    <source>
        <dbReference type="ARBA" id="ARBA00023303"/>
    </source>
</evidence>
<gene>
    <name evidence="16" type="ORF">IWZ03DRAFT_385468</name>
</gene>
<evidence type="ECO:0000256" key="9">
    <source>
        <dbReference type="ARBA" id="ARBA00023065"/>
    </source>
</evidence>
<comment type="subcellular location">
    <subcellularLocation>
        <location evidence="1">Cell membrane</location>
        <topology evidence="1">Multi-pass membrane protein</topology>
    </subcellularLocation>
</comment>
<sequence length="206" mass="23230">MPNYSDNAQQPLLDTSRTLTSFGDHDFGRVPSASSETDVARSRQATQRFLSSKTGHYAVLLLVGLDVSCIFADFVIRLFLCEKRLPYAWNDGLEALGIVSLVFSCLFMVELAASLWAFGLEHLKSPFHVFDALVILASFILDILLRGVIEEVASLVIVLRLWRIFKIIEELSVGAQEQTEDLEARIEGLEDENRRLRSEVQRLKGR</sequence>
<evidence type="ECO:0000313" key="17">
    <source>
        <dbReference type="Proteomes" id="UP001363622"/>
    </source>
</evidence>
<protein>
    <recommendedName>
        <fullName evidence="2">Voltage-gated hydrogen channel 1</fullName>
    </recommendedName>
    <alternativeName>
        <fullName evidence="12">Hydrogen voltage-gated channel 1</fullName>
    </alternativeName>
</protein>
<feature type="transmembrane region" description="Helical" evidence="14">
    <location>
        <begin position="92"/>
        <end position="119"/>
    </location>
</feature>
<keyword evidence="17" id="KW-1185">Reference proteome</keyword>
<keyword evidence="9" id="KW-0406">Ion transport</keyword>
<keyword evidence="11" id="KW-0407">Ion channel</keyword>
<organism evidence="16 17">
    <name type="scientific">Phyllosticta citriasiana</name>
    <dbReference type="NCBI Taxonomy" id="595635"/>
    <lineage>
        <taxon>Eukaryota</taxon>
        <taxon>Fungi</taxon>
        <taxon>Dikarya</taxon>
        <taxon>Ascomycota</taxon>
        <taxon>Pezizomycotina</taxon>
        <taxon>Dothideomycetes</taxon>
        <taxon>Dothideomycetes incertae sedis</taxon>
        <taxon>Botryosphaeriales</taxon>
        <taxon>Phyllostictaceae</taxon>
        <taxon>Phyllosticta</taxon>
    </lineage>
</organism>
<keyword evidence="7 14" id="KW-1133">Transmembrane helix</keyword>
<keyword evidence="4" id="KW-1003">Cell membrane</keyword>
<keyword evidence="6" id="KW-0851">Voltage-gated channel</keyword>
<dbReference type="PANTHER" id="PTHR46480:SF1">
    <property type="entry name" value="VOLTAGE-GATED HYDROGEN CHANNEL 1"/>
    <property type="match status" value="1"/>
</dbReference>
<dbReference type="InterPro" id="IPR027359">
    <property type="entry name" value="Volt_channel_dom_sf"/>
</dbReference>
<comment type="caution">
    <text evidence="16">The sequence shown here is derived from an EMBL/GenBank/DDBJ whole genome shotgun (WGS) entry which is preliminary data.</text>
</comment>
<evidence type="ECO:0000256" key="3">
    <source>
        <dbReference type="ARBA" id="ARBA00022448"/>
    </source>
</evidence>
<keyword evidence="3" id="KW-0813">Transport</keyword>
<feature type="transmembrane region" description="Helical" evidence="14">
    <location>
        <begin position="57"/>
        <end position="80"/>
    </location>
</feature>
<feature type="domain" description="Ion transport" evidence="15">
    <location>
        <begin position="82"/>
        <end position="169"/>
    </location>
</feature>
<dbReference type="EMBL" id="JBBPHU010000011">
    <property type="protein sequence ID" value="KAK7512072.1"/>
    <property type="molecule type" value="Genomic_DNA"/>
</dbReference>
<keyword evidence="5 14" id="KW-0812">Transmembrane</keyword>
<evidence type="ECO:0000256" key="8">
    <source>
        <dbReference type="ARBA" id="ARBA00023054"/>
    </source>
</evidence>